<keyword evidence="18" id="KW-1185">Reference proteome</keyword>
<dbReference type="Pfam" id="PF09286">
    <property type="entry name" value="Pro-kuma_activ"/>
    <property type="match status" value="1"/>
</dbReference>
<keyword evidence="6 15" id="KW-0645">Protease</keyword>
<dbReference type="InterPro" id="IPR050819">
    <property type="entry name" value="Tripeptidyl-peptidase_I"/>
</dbReference>
<dbReference type="OrthoDB" id="409122at2759"/>
<keyword evidence="14" id="KW-0325">Glycoprotein</keyword>
<evidence type="ECO:0000256" key="15">
    <source>
        <dbReference type="PROSITE-ProRule" id="PRU01032"/>
    </source>
</evidence>
<feature type="binding site" evidence="15">
    <location>
        <position position="521"/>
    </location>
    <ligand>
        <name>Ca(2+)</name>
        <dbReference type="ChEBI" id="CHEBI:29108"/>
    </ligand>
</feature>
<evidence type="ECO:0000256" key="3">
    <source>
        <dbReference type="ARBA" id="ARBA00004239"/>
    </source>
</evidence>
<evidence type="ECO:0000313" key="18">
    <source>
        <dbReference type="Proteomes" id="UP000215289"/>
    </source>
</evidence>
<organism evidence="17 18">
    <name type="scientific">Aspergillus turcosus</name>
    <dbReference type="NCBI Taxonomy" id="1245748"/>
    <lineage>
        <taxon>Eukaryota</taxon>
        <taxon>Fungi</taxon>
        <taxon>Dikarya</taxon>
        <taxon>Ascomycota</taxon>
        <taxon>Pezizomycotina</taxon>
        <taxon>Eurotiomycetes</taxon>
        <taxon>Eurotiomycetidae</taxon>
        <taxon>Eurotiales</taxon>
        <taxon>Aspergillaceae</taxon>
        <taxon>Aspergillus</taxon>
        <taxon>Aspergillus subgen. Fumigati</taxon>
    </lineage>
</organism>
<dbReference type="InterPro" id="IPR030400">
    <property type="entry name" value="Sedolisin_dom"/>
</dbReference>
<evidence type="ECO:0000256" key="7">
    <source>
        <dbReference type="ARBA" id="ARBA00022723"/>
    </source>
</evidence>
<dbReference type="EMBL" id="NIDN02000337">
    <property type="protein sequence ID" value="RLL93317.1"/>
    <property type="molecule type" value="Genomic_DNA"/>
</dbReference>
<reference evidence="17 18" key="1">
    <citation type="submission" date="2018-08" db="EMBL/GenBank/DDBJ databases">
        <title>Draft genome sequences of two Aspergillus turcosus clinical strains isolated from bronchoalveolar lavage fluid: one azole-susceptible and the other azole-resistant.</title>
        <authorList>
            <person name="Parent-Michaud M."/>
            <person name="Dufresne P.J."/>
            <person name="Fournier E."/>
            <person name="Martineau C."/>
            <person name="Moreira S."/>
            <person name="Perkins V."/>
            <person name="De Repentigny L."/>
            <person name="Dufresne S.F."/>
        </authorList>
    </citation>
    <scope>NUCLEOTIDE SEQUENCE [LARGE SCALE GENOMIC DNA]</scope>
    <source>
        <strain evidence="17">HMR AF 1038</strain>
    </source>
</reference>
<comment type="subcellular location">
    <subcellularLocation>
        <location evidence="3">Secreted</location>
        <location evidence="3">Extracellular space</location>
    </subcellularLocation>
</comment>
<dbReference type="AlphaFoldDB" id="A0A3R7IEN5"/>
<evidence type="ECO:0000256" key="8">
    <source>
        <dbReference type="ARBA" id="ARBA00022729"/>
    </source>
</evidence>
<feature type="binding site" evidence="15">
    <location>
        <position position="545"/>
    </location>
    <ligand>
        <name>Ca(2+)</name>
        <dbReference type="ChEBI" id="CHEBI:29108"/>
    </ligand>
</feature>
<keyword evidence="10 15" id="KW-0720">Serine protease</keyword>
<dbReference type="SMART" id="SM00944">
    <property type="entry name" value="Pro-kuma_activ"/>
    <property type="match status" value="1"/>
</dbReference>
<keyword evidence="12" id="KW-0843">Virulence</keyword>
<comment type="cofactor">
    <cofactor evidence="15">
        <name>Ca(2+)</name>
        <dbReference type="ChEBI" id="CHEBI:29108"/>
    </cofactor>
    <text evidence="15">Binds 1 Ca(2+) ion per subunit.</text>
</comment>
<dbReference type="GO" id="GO:0004252">
    <property type="term" value="F:serine-type endopeptidase activity"/>
    <property type="evidence" value="ECO:0007669"/>
    <property type="project" value="UniProtKB-UniRule"/>
</dbReference>
<feature type="active site" description="Charge relay system" evidence="15">
    <location>
        <position position="483"/>
    </location>
</feature>
<evidence type="ECO:0000256" key="9">
    <source>
        <dbReference type="ARBA" id="ARBA00022801"/>
    </source>
</evidence>
<keyword evidence="7 15" id="KW-0479">Metal-binding</keyword>
<evidence type="ECO:0000256" key="5">
    <source>
        <dbReference type="ARBA" id="ARBA00022525"/>
    </source>
</evidence>
<keyword evidence="9 15" id="KW-0378">Hydrolase</keyword>
<evidence type="ECO:0000256" key="13">
    <source>
        <dbReference type="ARBA" id="ARBA00023145"/>
    </source>
</evidence>
<dbReference type="PROSITE" id="PS00138">
    <property type="entry name" value="SUBTILASE_SER"/>
    <property type="match status" value="1"/>
</dbReference>
<dbReference type="GO" id="GO:0006508">
    <property type="term" value="P:proteolysis"/>
    <property type="evidence" value="ECO:0007669"/>
    <property type="project" value="UniProtKB-KW"/>
</dbReference>
<evidence type="ECO:0000259" key="16">
    <source>
        <dbReference type="PROSITE" id="PS51695"/>
    </source>
</evidence>
<evidence type="ECO:0000256" key="1">
    <source>
        <dbReference type="ARBA" id="ARBA00001910"/>
    </source>
</evidence>
<dbReference type="PANTHER" id="PTHR14218:SF32">
    <property type="entry name" value="TRIPEPTIDYL PEPTIDASE SED3 (AFU_ORTHOLOGUE AFUA_3G08930)"/>
    <property type="match status" value="1"/>
</dbReference>
<keyword evidence="8" id="KW-0732">Signal</keyword>
<dbReference type="CDD" id="cd04056">
    <property type="entry name" value="Peptidases_S53"/>
    <property type="match status" value="1"/>
</dbReference>
<dbReference type="InterPro" id="IPR023828">
    <property type="entry name" value="Peptidase_S8_Ser-AS"/>
</dbReference>
<dbReference type="SUPFAM" id="SSF52743">
    <property type="entry name" value="Subtilisin-like"/>
    <property type="match status" value="1"/>
</dbReference>
<dbReference type="Gene3D" id="3.40.50.200">
    <property type="entry name" value="Peptidase S8/S53 domain"/>
    <property type="match status" value="1"/>
</dbReference>
<dbReference type="SUPFAM" id="SSF54897">
    <property type="entry name" value="Protease propeptides/inhibitors"/>
    <property type="match status" value="1"/>
</dbReference>
<protein>
    <recommendedName>
        <fullName evidence="4">tripeptidyl-peptidase II</fullName>
        <ecNumber evidence="4">3.4.14.10</ecNumber>
    </recommendedName>
</protein>
<dbReference type="InterPro" id="IPR036852">
    <property type="entry name" value="Peptidase_S8/S53_dom_sf"/>
</dbReference>
<keyword evidence="13" id="KW-0865">Zymogen</keyword>
<gene>
    <name evidence="17" type="primary">SED5</name>
    <name evidence="17" type="ORF">CFD26_102508</name>
</gene>
<name>A0A3R7IEN5_9EURO</name>
<sequence>MPFLSGSARPKPVGAERIGEVQPSEEVVFTVSVCPRPGTPDLPDLAHWQAISLAERVFLSSEEYELRYGSSSEDVAAVAGFFEQQGMLIRNRHTGSGMVEVRATAAQVRSAFDVQLYYYRAQLPPATRQRLDPNSPDVETYHGYEGELSLPLSLQGKVMRVFGLDNRTFGAPAGYSGDPPNSVRLAVADIAALYNFPVNIDAEDQTIGIFSGEGSDKNGKSLSNYDPSDVAAYFKNQKPGYRTTPTVVPVALTVGSKHYSNDPTNPTLELSQDIMTIATIAQGCTINVYFSDLTEQGWVTFLNRVLFPAEGEKRPNIVSISWTMYDERTYGSSLSFLFQRLAVVGTTVFGISGDWGANNNVTDGRAHVGWPGSDPWITCVGGTAVGNVMSTESGAVTFDEYAWNNRNNKLSQFTIDETLGVTGGGMSVVFPTPPYQIAAGITAFVDSKSKVWKGGRFIPDIAGMVGLRGFIIGGRRHYFIGTSCSTPLYAGLFAALSSILGKQFGLLNPTLYQLGDAVCRDITFGHNDSGDTPDCAYFSAGVGYDPVTGLGSIDGAKMLNAFKDLYERVLPN</sequence>
<evidence type="ECO:0000313" key="17">
    <source>
        <dbReference type="EMBL" id="RLL93317.1"/>
    </source>
</evidence>
<accession>A0A3R7IEN5</accession>
<dbReference type="GO" id="GO:0008240">
    <property type="term" value="F:tripeptidyl-peptidase activity"/>
    <property type="evidence" value="ECO:0007669"/>
    <property type="project" value="UniProtKB-EC"/>
</dbReference>
<feature type="binding site" evidence="15">
    <location>
        <position position="522"/>
    </location>
    <ligand>
        <name>Ca(2+)</name>
        <dbReference type="ChEBI" id="CHEBI:29108"/>
    </ligand>
</feature>
<evidence type="ECO:0000256" key="10">
    <source>
        <dbReference type="ARBA" id="ARBA00022825"/>
    </source>
</evidence>
<dbReference type="STRING" id="1245748.A0A3R7IEN5"/>
<dbReference type="Proteomes" id="UP000215289">
    <property type="component" value="Unassembled WGS sequence"/>
</dbReference>
<dbReference type="PROSITE" id="PS51695">
    <property type="entry name" value="SEDOLISIN"/>
    <property type="match status" value="1"/>
</dbReference>
<dbReference type="PANTHER" id="PTHR14218">
    <property type="entry name" value="PROTEASE S8 TRIPEPTIDYL PEPTIDASE I CLN2"/>
    <property type="match status" value="1"/>
</dbReference>
<comment type="caution">
    <text evidence="17">The sequence shown here is derived from an EMBL/GenBank/DDBJ whole genome shotgun (WGS) entry which is preliminary data.</text>
</comment>
<evidence type="ECO:0000256" key="4">
    <source>
        <dbReference type="ARBA" id="ARBA00012462"/>
    </source>
</evidence>
<evidence type="ECO:0000256" key="6">
    <source>
        <dbReference type="ARBA" id="ARBA00022670"/>
    </source>
</evidence>
<evidence type="ECO:0000256" key="11">
    <source>
        <dbReference type="ARBA" id="ARBA00022837"/>
    </source>
</evidence>
<evidence type="ECO:0000256" key="14">
    <source>
        <dbReference type="ARBA" id="ARBA00023180"/>
    </source>
</evidence>
<dbReference type="GO" id="GO:0005576">
    <property type="term" value="C:extracellular region"/>
    <property type="evidence" value="ECO:0007669"/>
    <property type="project" value="UniProtKB-SubCell"/>
</dbReference>
<feature type="active site" description="Charge relay system" evidence="15">
    <location>
        <position position="269"/>
    </location>
</feature>
<keyword evidence="11 15" id="KW-0106">Calcium</keyword>
<proteinExistence type="predicted"/>
<dbReference type="CDD" id="cd11377">
    <property type="entry name" value="Pro-peptidase_S53"/>
    <property type="match status" value="1"/>
</dbReference>
<comment type="catalytic activity">
    <reaction evidence="1">
        <text>Release of an N-terminal tripeptide from a polypeptide.</text>
        <dbReference type="EC" id="3.4.14.10"/>
    </reaction>
</comment>
<evidence type="ECO:0000256" key="2">
    <source>
        <dbReference type="ARBA" id="ARBA00002451"/>
    </source>
</evidence>
<dbReference type="InterPro" id="IPR015366">
    <property type="entry name" value="S53_propep"/>
</dbReference>
<comment type="function">
    <text evidence="2">Secreted tripeptidyl-peptidase which degrades proteins at acidic pHs and is involved in virulence.</text>
</comment>
<dbReference type="EC" id="3.4.14.10" evidence="4"/>
<feature type="binding site" evidence="15">
    <location>
        <position position="543"/>
    </location>
    <ligand>
        <name>Ca(2+)</name>
        <dbReference type="ChEBI" id="CHEBI:29108"/>
    </ligand>
</feature>
<keyword evidence="5" id="KW-0964">Secreted</keyword>
<evidence type="ECO:0000256" key="12">
    <source>
        <dbReference type="ARBA" id="ARBA00023026"/>
    </source>
</evidence>
<dbReference type="GO" id="GO:0046872">
    <property type="term" value="F:metal ion binding"/>
    <property type="evidence" value="ECO:0007669"/>
    <property type="project" value="UniProtKB-UniRule"/>
</dbReference>
<feature type="active site" description="Charge relay system" evidence="15">
    <location>
        <position position="273"/>
    </location>
</feature>
<feature type="domain" description="Peptidase S53" evidence="16">
    <location>
        <begin position="181"/>
        <end position="565"/>
    </location>
</feature>